<reference evidence="1 2" key="1">
    <citation type="submission" date="2014-04" db="EMBL/GenBank/DDBJ databases">
        <title>Evolutionary Origins and Diversification of the Mycorrhizal Mutualists.</title>
        <authorList>
            <consortium name="DOE Joint Genome Institute"/>
            <consortium name="Mycorrhizal Genomics Consortium"/>
            <person name="Kohler A."/>
            <person name="Kuo A."/>
            <person name="Nagy L.G."/>
            <person name="Floudas D."/>
            <person name="Copeland A."/>
            <person name="Barry K.W."/>
            <person name="Cichocki N."/>
            <person name="Veneault-Fourrey C."/>
            <person name="LaButti K."/>
            <person name="Lindquist E.A."/>
            <person name="Lipzen A."/>
            <person name="Lundell T."/>
            <person name="Morin E."/>
            <person name="Murat C."/>
            <person name="Riley R."/>
            <person name="Ohm R."/>
            <person name="Sun H."/>
            <person name="Tunlid A."/>
            <person name="Henrissat B."/>
            <person name="Grigoriev I.V."/>
            <person name="Hibbett D.S."/>
            <person name="Martin F."/>
        </authorList>
    </citation>
    <scope>NUCLEOTIDE SEQUENCE [LARGE SCALE GENOMIC DNA]</scope>
    <source>
        <strain evidence="1 2">Koide BX008</strain>
    </source>
</reference>
<dbReference type="InParanoid" id="A0A0C2SQ55"/>
<evidence type="ECO:0000313" key="2">
    <source>
        <dbReference type="Proteomes" id="UP000054549"/>
    </source>
</evidence>
<feature type="non-terminal residue" evidence="1">
    <location>
        <position position="115"/>
    </location>
</feature>
<sequence>MDIALFSDCIKSKYFFLNSNLRAKFEFIGLFAWWSREALIYGHENEYLFTECTYESNISAFADLFHSVCFDGRNEKPSNRLVKYARQLIKRCRAKNLKSRPTMKEVVTEMETWNL</sequence>
<evidence type="ECO:0000313" key="1">
    <source>
        <dbReference type="EMBL" id="KIL56149.1"/>
    </source>
</evidence>
<proteinExistence type="predicted"/>
<dbReference type="EMBL" id="KN818443">
    <property type="protein sequence ID" value="KIL56149.1"/>
    <property type="molecule type" value="Genomic_DNA"/>
</dbReference>
<dbReference type="AlphaFoldDB" id="A0A0C2SQ55"/>
<dbReference type="HOGENOM" id="CLU_087973_1_0_1"/>
<name>A0A0C2SQ55_AMAMK</name>
<accession>A0A0C2SQ55</accession>
<dbReference type="SUPFAM" id="SSF56112">
    <property type="entry name" value="Protein kinase-like (PK-like)"/>
    <property type="match status" value="1"/>
</dbReference>
<keyword evidence="2" id="KW-1185">Reference proteome</keyword>
<dbReference type="Proteomes" id="UP000054549">
    <property type="component" value="Unassembled WGS sequence"/>
</dbReference>
<organism evidence="1 2">
    <name type="scientific">Amanita muscaria (strain Koide BX008)</name>
    <dbReference type="NCBI Taxonomy" id="946122"/>
    <lineage>
        <taxon>Eukaryota</taxon>
        <taxon>Fungi</taxon>
        <taxon>Dikarya</taxon>
        <taxon>Basidiomycota</taxon>
        <taxon>Agaricomycotina</taxon>
        <taxon>Agaricomycetes</taxon>
        <taxon>Agaricomycetidae</taxon>
        <taxon>Agaricales</taxon>
        <taxon>Pluteineae</taxon>
        <taxon>Amanitaceae</taxon>
        <taxon>Amanita</taxon>
    </lineage>
</organism>
<gene>
    <name evidence="1" type="ORF">M378DRAFT_172959</name>
</gene>
<dbReference type="Gene3D" id="1.10.510.10">
    <property type="entry name" value="Transferase(Phosphotransferase) domain 1"/>
    <property type="match status" value="1"/>
</dbReference>
<dbReference type="InterPro" id="IPR011009">
    <property type="entry name" value="Kinase-like_dom_sf"/>
</dbReference>
<protein>
    <submittedName>
        <fullName evidence="1">Uncharacterized protein</fullName>
    </submittedName>
</protein>